<feature type="domain" description="DUF7619" evidence="4">
    <location>
        <begin position="458"/>
        <end position="587"/>
    </location>
</feature>
<organism evidence="5 6">
    <name type="scientific">Flavobacterium nackdongense</name>
    <dbReference type="NCBI Taxonomy" id="2547394"/>
    <lineage>
        <taxon>Bacteria</taxon>
        <taxon>Pseudomonadati</taxon>
        <taxon>Bacteroidota</taxon>
        <taxon>Flavobacteriia</taxon>
        <taxon>Flavobacteriales</taxon>
        <taxon>Flavobacteriaceae</taxon>
        <taxon>Flavobacterium</taxon>
    </lineage>
</organism>
<name>A0A4P6YB77_9FLAO</name>
<keyword evidence="6" id="KW-1185">Reference proteome</keyword>
<evidence type="ECO:0000313" key="6">
    <source>
        <dbReference type="Proteomes" id="UP000291124"/>
    </source>
</evidence>
<feature type="chain" id="PRO_5020791549" evidence="2">
    <location>
        <begin position="20"/>
        <end position="678"/>
    </location>
</feature>
<dbReference type="Pfam" id="PF18962">
    <property type="entry name" value="Por_Secre_tail"/>
    <property type="match status" value="1"/>
</dbReference>
<dbReference type="SUPFAM" id="SSF52058">
    <property type="entry name" value="L domain-like"/>
    <property type="match status" value="1"/>
</dbReference>
<dbReference type="Pfam" id="PF24595">
    <property type="entry name" value="DUF7619"/>
    <property type="match status" value="1"/>
</dbReference>
<dbReference type="Gene3D" id="3.80.10.10">
    <property type="entry name" value="Ribonuclease Inhibitor"/>
    <property type="match status" value="1"/>
</dbReference>
<feature type="signal peptide" evidence="2">
    <location>
        <begin position="1"/>
        <end position="19"/>
    </location>
</feature>
<dbReference type="InterPro" id="IPR047589">
    <property type="entry name" value="DUF11_rpt"/>
</dbReference>
<feature type="domain" description="Secretion system C-terminal sorting" evidence="3">
    <location>
        <begin position="606"/>
        <end position="672"/>
    </location>
</feature>
<keyword evidence="1 2" id="KW-0732">Signal</keyword>
<reference evidence="6" key="1">
    <citation type="submission" date="2019-03" db="EMBL/GenBank/DDBJ databases">
        <title>Flavobacterium sp.</title>
        <authorList>
            <person name="Kim H."/>
        </authorList>
    </citation>
    <scope>NUCLEOTIDE SEQUENCE [LARGE SCALE GENOMIC DNA]</scope>
    <source>
        <strain evidence="6">GS13</strain>
    </source>
</reference>
<evidence type="ECO:0000313" key="5">
    <source>
        <dbReference type="EMBL" id="QBN17503.1"/>
    </source>
</evidence>
<dbReference type="EMBL" id="CP037933">
    <property type="protein sequence ID" value="QBN17503.1"/>
    <property type="molecule type" value="Genomic_DNA"/>
</dbReference>
<gene>
    <name evidence="5" type="ORF">E1750_01390</name>
</gene>
<dbReference type="OrthoDB" id="1110367at2"/>
<dbReference type="InterPro" id="IPR055353">
    <property type="entry name" value="DUF7619"/>
</dbReference>
<protein>
    <submittedName>
        <fullName evidence="5">T9SS type A sorting domain-containing protein</fullName>
    </submittedName>
</protein>
<dbReference type="RefSeq" id="WP_133275034.1">
    <property type="nucleotide sequence ID" value="NZ_CP037933.1"/>
</dbReference>
<evidence type="ECO:0000259" key="3">
    <source>
        <dbReference type="Pfam" id="PF18962"/>
    </source>
</evidence>
<proteinExistence type="predicted"/>
<dbReference type="NCBIfam" id="TIGR04183">
    <property type="entry name" value="Por_Secre_tail"/>
    <property type="match status" value="1"/>
</dbReference>
<evidence type="ECO:0000259" key="4">
    <source>
        <dbReference type="Pfam" id="PF24595"/>
    </source>
</evidence>
<dbReference type="InterPro" id="IPR032675">
    <property type="entry name" value="LRR_dom_sf"/>
</dbReference>
<evidence type="ECO:0000256" key="1">
    <source>
        <dbReference type="ARBA" id="ARBA00022729"/>
    </source>
</evidence>
<dbReference type="InterPro" id="IPR026444">
    <property type="entry name" value="Secre_tail"/>
</dbReference>
<evidence type="ECO:0000256" key="2">
    <source>
        <dbReference type="SAM" id="SignalP"/>
    </source>
</evidence>
<dbReference type="KEGG" id="fnk:E1750_01390"/>
<dbReference type="NCBIfam" id="TIGR01451">
    <property type="entry name" value="B_ant_repeat"/>
    <property type="match status" value="1"/>
</dbReference>
<dbReference type="Proteomes" id="UP000291124">
    <property type="component" value="Chromosome"/>
</dbReference>
<dbReference type="AlphaFoldDB" id="A0A4P6YB77"/>
<accession>A0A4P6YB77</accession>
<sequence length="678" mass="74246">MKKIYFLWIALCFFSSTKAQIINFPDPIFKAKLLSAKATNNVAGVGTSFTYNINIDSNNDGEISVDEALQVNILRIGGSLISDLSGIEYFKNITSLICNNNKLTNLDLSALTKLVALDCKNNLLTSLILKNPKLFQVYCNSNMLSTLDVSNLTNLIQLYCSNNDLKSIFIKGSGYKGGFETVFDFIGNPNLKYICANESVLVDIQNKVSTYGYTNCAVNSYCSFVPGGTFYTIQGSQKFDSNANGCDALDAVVPNLKFLITDGVTTGSFISGATGNYSIPVRAETHTVTPKFENPSYFIVSPTTVNVTFPTQISPFVQDFCITANGVRPDLEVSILPLRPAVPGFDAKYKIVYKNKGNQTQSGSVNLSFDDAVLALVVSNPATTTQTTNNLSWNFTDLKPFETREIIFTLNVNSPMETPPINSGSVLSYIATISSPTTDETPIDNTFSFNQTVVNSYDPNDKTCLEGTTISPSLIGQYVHYMIRFENNGTANAKNIVVSDMIDLSKFDISTLVPTTASHSFVTNITAGNKVEFIFENINLPFDDANNDGYIAFKIKTLPTLKVGDTFTNDASIYFDYNFPIVTKLASSTFKTLGTQDFEFSNYFTVYPNPAKAVLNISPKETIEVQSISVYNALGQLVLVIPNAEKVSKIDVSSLISGNYFIKINSDKGSSNARFVKE</sequence>